<dbReference type="AlphaFoldDB" id="Q0U777"/>
<dbReference type="EMBL" id="CH445346">
    <property type="protein sequence ID" value="EAT80200.1"/>
    <property type="molecule type" value="Genomic_DNA"/>
</dbReference>
<dbReference type="eggNOG" id="ENOG502SV9F">
    <property type="taxonomic scope" value="Eukaryota"/>
</dbReference>
<feature type="region of interest" description="Disordered" evidence="1">
    <location>
        <begin position="274"/>
        <end position="297"/>
    </location>
</feature>
<dbReference type="Gene3D" id="2.60.120.260">
    <property type="entry name" value="Galactose-binding domain-like"/>
    <property type="match status" value="1"/>
</dbReference>
<dbReference type="Proteomes" id="UP000001055">
    <property type="component" value="Unassembled WGS sequence"/>
</dbReference>
<dbReference type="InParanoid" id="Q0U777"/>
<feature type="compositionally biased region" description="Polar residues" evidence="1">
    <location>
        <begin position="36"/>
        <end position="67"/>
    </location>
</feature>
<dbReference type="HOGENOM" id="CLU_568708_0_0_1"/>
<feature type="compositionally biased region" description="Polar residues" evidence="1">
    <location>
        <begin position="1"/>
        <end position="20"/>
    </location>
</feature>
<protein>
    <submittedName>
        <fullName evidence="2">Uncharacterized protein</fullName>
    </submittedName>
</protein>
<feature type="region of interest" description="Disordered" evidence="1">
    <location>
        <begin position="1"/>
        <end position="67"/>
    </location>
</feature>
<organism evidence="2 3">
    <name type="scientific">Phaeosphaeria nodorum (strain SN15 / ATCC MYA-4574 / FGSC 10173)</name>
    <name type="common">Glume blotch fungus</name>
    <name type="synonym">Parastagonospora nodorum</name>
    <dbReference type="NCBI Taxonomy" id="321614"/>
    <lineage>
        <taxon>Eukaryota</taxon>
        <taxon>Fungi</taxon>
        <taxon>Dikarya</taxon>
        <taxon>Ascomycota</taxon>
        <taxon>Pezizomycotina</taxon>
        <taxon>Dothideomycetes</taxon>
        <taxon>Pleosporomycetidae</taxon>
        <taxon>Pleosporales</taxon>
        <taxon>Pleosporineae</taxon>
        <taxon>Phaeosphaeriaceae</taxon>
        <taxon>Parastagonospora</taxon>
    </lineage>
</organism>
<evidence type="ECO:0000313" key="2">
    <source>
        <dbReference type="EMBL" id="EAT80200.1"/>
    </source>
</evidence>
<evidence type="ECO:0000313" key="3">
    <source>
        <dbReference type="Proteomes" id="UP000001055"/>
    </source>
</evidence>
<dbReference type="GeneID" id="5979519"/>
<evidence type="ECO:0000256" key="1">
    <source>
        <dbReference type="SAM" id="MobiDB-lite"/>
    </source>
</evidence>
<dbReference type="RefSeq" id="XP_001802610.1">
    <property type="nucleotide sequence ID" value="XM_001802558.1"/>
</dbReference>
<proteinExistence type="predicted"/>
<dbReference type="VEuPathDB" id="FungiDB:JI435_123880"/>
<dbReference type="OMA" id="QPPTCET"/>
<gene>
    <name evidence="2" type="ORF">SNOG_12387</name>
</gene>
<accession>Q0U777</accession>
<sequence>MTPSSSVNITTSLGSTGTNSDEPRSPFPIPTPSSSFNVSSAIPPASANSTVPASSTPQSGIFTQITPSASVPYPSSNITSSPPVTETVIIPPTGGNFTVSSGTVISITIPSNSANFTIPVTIPVVNITSSVPSLTPTASSNITYTPPLPTGGVNSSSIPSASPTPSFNSTLPPASICPTVAVTVTVNEVQLATNVQFVTTTVVSTVIAPTTIVSTVTAPTTVISTVTAAFIAETLADALSFGAEVTASSASASFTPATLASALSFAPESTKATPDGTDFSYSASIPDVSSTPGGSRESVYRALNSRASPYQRDAACSLTGNIVRNPDFAQGSDGTVSGWETDSSDPNITLNSVSAPDGKGTIAQFKSAAAGRELLVKQPLTLCPGKKYQFSISTQQAKKLASCSVTSTLVYADGTRVQILSVEPEEKWTPSNASVTAGKQAEADLECLVKCAGFQGMPVSAQEDEGWMRVDVQKVSLVRE</sequence>
<dbReference type="KEGG" id="pno:SNOG_12387"/>
<reference evidence="3" key="1">
    <citation type="journal article" date="2007" name="Plant Cell">
        <title>Dothideomycete-plant interactions illuminated by genome sequencing and EST analysis of the wheat pathogen Stagonospora nodorum.</title>
        <authorList>
            <person name="Hane J.K."/>
            <person name="Lowe R.G."/>
            <person name="Solomon P.S."/>
            <person name="Tan K.C."/>
            <person name="Schoch C.L."/>
            <person name="Spatafora J.W."/>
            <person name="Crous P.W."/>
            <person name="Kodira C."/>
            <person name="Birren B.W."/>
            <person name="Galagan J.E."/>
            <person name="Torriani S.F."/>
            <person name="McDonald B.A."/>
            <person name="Oliver R.P."/>
        </authorList>
    </citation>
    <scope>NUCLEOTIDE SEQUENCE [LARGE SCALE GENOMIC DNA]</scope>
    <source>
        <strain evidence="3">SN15 / ATCC MYA-4574 / FGSC 10173</strain>
    </source>
</reference>
<name>Q0U777_PHANO</name>
<feature type="compositionally biased region" description="Polar residues" evidence="1">
    <location>
        <begin position="279"/>
        <end position="293"/>
    </location>
</feature>